<organism evidence="1 2">
    <name type="scientific">Pocillopora meandrina</name>
    <dbReference type="NCBI Taxonomy" id="46732"/>
    <lineage>
        <taxon>Eukaryota</taxon>
        <taxon>Metazoa</taxon>
        <taxon>Cnidaria</taxon>
        <taxon>Anthozoa</taxon>
        <taxon>Hexacorallia</taxon>
        <taxon>Scleractinia</taxon>
        <taxon>Astrocoeniina</taxon>
        <taxon>Pocilloporidae</taxon>
        <taxon>Pocillopora</taxon>
    </lineage>
</organism>
<comment type="caution">
    <text evidence="1">The sequence shown here is derived from an EMBL/GenBank/DDBJ whole genome shotgun (WGS) entry which is preliminary data.</text>
</comment>
<evidence type="ECO:0000313" key="2">
    <source>
        <dbReference type="Proteomes" id="UP001159428"/>
    </source>
</evidence>
<evidence type="ECO:0000313" key="1">
    <source>
        <dbReference type="EMBL" id="CAH3031410.1"/>
    </source>
</evidence>
<dbReference type="Proteomes" id="UP001159428">
    <property type="component" value="Unassembled WGS sequence"/>
</dbReference>
<accession>A0AAU9VLC4</accession>
<reference evidence="1 2" key="1">
    <citation type="submission" date="2022-05" db="EMBL/GenBank/DDBJ databases">
        <authorList>
            <consortium name="Genoscope - CEA"/>
            <person name="William W."/>
        </authorList>
    </citation>
    <scope>NUCLEOTIDE SEQUENCE [LARGE SCALE GENOMIC DNA]</scope>
</reference>
<keyword evidence="2" id="KW-1185">Reference proteome</keyword>
<sequence>MQSLRKTDLREACMSRVPLEPTECFVTVKVRHVTMGKQERRFPSSSAMSSVLDWVGSLCEEPENFTLRDALALPLHPNNPIVNRSMIYMVVSDKIKHPLWLRVKFISEVLDGLITETITPWRICFPCWNKTKNPQKLHWQVVTQILWEMIICIMRPAN</sequence>
<name>A0AAU9VLC4_9CNID</name>
<proteinExistence type="predicted"/>
<protein>
    <submittedName>
        <fullName evidence="1">Uncharacterized protein</fullName>
    </submittedName>
</protein>
<dbReference type="EMBL" id="CALNXJ010000001">
    <property type="protein sequence ID" value="CAH3031410.1"/>
    <property type="molecule type" value="Genomic_DNA"/>
</dbReference>
<dbReference type="AlphaFoldDB" id="A0AAU9VLC4"/>
<gene>
    <name evidence="1" type="ORF">PMEA_00000113</name>
</gene>